<proteinExistence type="predicted"/>
<dbReference type="GO" id="GO:0007229">
    <property type="term" value="P:integrin-mediated signaling pathway"/>
    <property type="evidence" value="ECO:0007669"/>
    <property type="project" value="UniProtKB-KW"/>
</dbReference>
<keyword evidence="1" id="KW-0401">Integrin</keyword>
<accession>A0A2R5FKU8</accession>
<reference evidence="1 2" key="1">
    <citation type="submission" date="2017-06" db="EMBL/GenBank/DDBJ databases">
        <title>Genome sequencing of cyanobaciteial culture collection at National Institute for Environmental Studies (NIES).</title>
        <authorList>
            <person name="Hirose Y."/>
            <person name="Shimura Y."/>
            <person name="Fujisawa T."/>
            <person name="Nakamura Y."/>
            <person name="Kawachi M."/>
        </authorList>
    </citation>
    <scope>NUCLEOTIDE SEQUENCE [LARGE SCALE GENOMIC DNA]</scope>
    <source>
        <strain evidence="1 2">NIES-4072</strain>
    </source>
</reference>
<comment type="caution">
    <text evidence="1">The sequence shown here is derived from an EMBL/GenBank/DDBJ whole genome shotgun (WGS) entry which is preliminary data.</text>
</comment>
<gene>
    <name evidence="1" type="ORF">NIES4072_17220</name>
</gene>
<name>A0A2R5FKU8_NOSCO</name>
<evidence type="ECO:0000313" key="2">
    <source>
        <dbReference type="Proteomes" id="UP000245124"/>
    </source>
</evidence>
<evidence type="ECO:0000313" key="1">
    <source>
        <dbReference type="EMBL" id="GBG18058.1"/>
    </source>
</evidence>
<dbReference type="EMBL" id="BDUD01000001">
    <property type="protein sequence ID" value="GBG18058.1"/>
    <property type="molecule type" value="Genomic_DNA"/>
</dbReference>
<sequence>MLDYANYDGIAIASVNVGITDNDIPLSKSVDSDVFTVKGNSDKIRLSVELTGRSSNQLYEVGVFTVDNQQGNIGDIAPSATGYAEAAVQQAKVIYFLVPCDTLRVSAPQTDAYS</sequence>
<dbReference type="AlphaFoldDB" id="A0A2R5FKU8"/>
<organism evidence="1 2">
    <name type="scientific">Nostoc commune NIES-4072</name>
    <dbReference type="NCBI Taxonomy" id="2005467"/>
    <lineage>
        <taxon>Bacteria</taxon>
        <taxon>Bacillati</taxon>
        <taxon>Cyanobacteriota</taxon>
        <taxon>Cyanophyceae</taxon>
        <taxon>Nostocales</taxon>
        <taxon>Nostocaceae</taxon>
        <taxon>Nostoc</taxon>
    </lineage>
</organism>
<keyword evidence="2" id="KW-1185">Reference proteome</keyword>
<dbReference type="Proteomes" id="UP000245124">
    <property type="component" value="Unassembled WGS sequence"/>
</dbReference>
<protein>
    <submittedName>
        <fullName evidence="1">Na-Ca exchanger/integrin-beta4</fullName>
    </submittedName>
</protein>